<dbReference type="RefSeq" id="XP_022320776.1">
    <property type="nucleotide sequence ID" value="XM_022465068.1"/>
</dbReference>
<feature type="region of interest" description="Disordered" evidence="2">
    <location>
        <begin position="1074"/>
        <end position="1242"/>
    </location>
</feature>
<keyword evidence="1" id="KW-0175">Coiled coil</keyword>
<dbReference type="Pfam" id="PF15921">
    <property type="entry name" value="CCDC158"/>
    <property type="match status" value="1"/>
</dbReference>
<feature type="region of interest" description="Disordered" evidence="2">
    <location>
        <begin position="132"/>
        <end position="157"/>
    </location>
</feature>
<gene>
    <name evidence="4" type="primary">LOC111122998</name>
</gene>
<reference evidence="4" key="1">
    <citation type="submission" date="2025-08" db="UniProtKB">
        <authorList>
            <consortium name="RefSeq"/>
        </authorList>
    </citation>
    <scope>IDENTIFICATION</scope>
    <source>
        <tissue evidence="4">Whole sample</tissue>
    </source>
</reference>
<feature type="compositionally biased region" description="Basic and acidic residues" evidence="2">
    <location>
        <begin position="1038"/>
        <end position="1054"/>
    </location>
</feature>
<feature type="region of interest" description="Disordered" evidence="2">
    <location>
        <begin position="1"/>
        <end position="38"/>
    </location>
</feature>
<feature type="compositionally biased region" description="Polar residues" evidence="2">
    <location>
        <begin position="18"/>
        <end position="37"/>
    </location>
</feature>
<evidence type="ECO:0000256" key="2">
    <source>
        <dbReference type="SAM" id="MobiDB-lite"/>
    </source>
</evidence>
<organism evidence="3 4">
    <name type="scientific">Crassostrea virginica</name>
    <name type="common">Eastern oyster</name>
    <dbReference type="NCBI Taxonomy" id="6565"/>
    <lineage>
        <taxon>Eukaryota</taxon>
        <taxon>Metazoa</taxon>
        <taxon>Spiralia</taxon>
        <taxon>Lophotrochozoa</taxon>
        <taxon>Mollusca</taxon>
        <taxon>Bivalvia</taxon>
        <taxon>Autobranchia</taxon>
        <taxon>Pteriomorphia</taxon>
        <taxon>Ostreida</taxon>
        <taxon>Ostreoidea</taxon>
        <taxon>Ostreidae</taxon>
        <taxon>Crassostrea</taxon>
    </lineage>
</organism>
<feature type="compositionally biased region" description="Polar residues" evidence="2">
    <location>
        <begin position="146"/>
        <end position="157"/>
    </location>
</feature>
<protein>
    <submittedName>
        <fullName evidence="4">Coiled-coil domain-containing protein 158-like isoform X1</fullName>
    </submittedName>
</protein>
<keyword evidence="3" id="KW-1185">Reference proteome</keyword>
<name>A0A8B8D1X0_CRAVI</name>
<feature type="compositionally biased region" description="Basic and acidic residues" evidence="2">
    <location>
        <begin position="1074"/>
        <end position="1085"/>
    </location>
</feature>
<dbReference type="Proteomes" id="UP000694844">
    <property type="component" value="Chromosome 3"/>
</dbReference>
<evidence type="ECO:0000256" key="1">
    <source>
        <dbReference type="SAM" id="Coils"/>
    </source>
</evidence>
<sequence>MASGGASFIAPPVVLPGGQSSPVRPMKSSGTKKSSASDLLDQIRQLEVEGQKLRHSNLINLGVSSFNGLETSSDPGQYGPVSRAPITPTSPATLSALIDISNEQKTIADLRTQLDTQRKETERLQQQLVGDFSSAQRSSASVHSGLPSSPSKTGFSTLPSTELFSARRAHYSDYSGPPSHLEKALKDSQEQVADLRRRLQEANELSEQHKRQFRTNIEELKAKLHETEINRDAVLDLRHGSPFYFGGQKESSNQEVMVNKFQMSLQQLQEKVRGQEEALQETNRRLESTNREKYLIDTALNQIRLLLVDVERKRGKPYFESDPVSKQVPGMLVHTFERFVQEMNSDLDQKKSRVTELENEVKSLKQNISQDKESLIKEQQDKITNMSAEHEKQMLALQERSNNSRKQATHLQQQLAMMEGQQDQQLKLRDATIVELESKIRHLKEEHQEDRIKWQEKREVYERSQESYQTETLKLRSDRDEALKETATLQSKLEESQNALVRCQTELNLEKQKTVHVWEKETAMQSRQKELESKLEEKQKDIERLEKMLELIKTECNAQVSEKLMQRISSAERMERERHLDQISSLTSQLSSLTEKCNRVSVELDLARSEANNLKQQLRDTTDRLDATRIQFEAVEAEKKHVANMLSDKKADMERTTQERDYYNGLLDQRNEEIANLKGQREKLTIQLEEKEKNLKILGDQSSKIADLVDNNTRSNEILREEKDRLMGMLNERTVALEELKASRETMSKKMKIREKRIKELEVEKQKYEEELSIRQEEMMILQQEKDSLFSELKESRYEVSCLSEQKDAVKKELEKEIDSQAKEINKLQSKIKAADQEVRLAQRTLRTRDSADHQAVKVADKMQKEVTLKRNEIDSLKTKMRWYEDKLDSLSRERNGLEHDKDRLKTSLNKSLTHNQQLAADLELSQNKVMDLKSQISRLEMALEKSLKKYKIARAHEKPSKPKSTTKNAVCQAELEQYQQDVARLKLRHQLDLQEAIQRSLPSKTQEYEGPALFSSAFTGQNRVASDQSSRPGSLNSERRFPSKELVPSRDTDEYKYVGSELKHLVDQMKSLMSERKQKQAEKASHHRRSRSAQNGYNSCESSDTEYHSDVELERSYLRSRSRDKSESREYSGYSSLRENRSRSLSPHHARRRSFSNDTSNLLHTVSDNYQPRNNGSVDGRHTGTRDSYTTDPTDVSREDTQNSLSLQDSSEPSLGAGHSREEGTGRGIPLPPPTEASNTEDLCRRLEQKIESLTKMGGSLQKENKEMADLMKVQGKKIKKVKESTKKVKKVPR</sequence>
<feature type="coiled-coil region" evidence="1">
    <location>
        <begin position="667"/>
        <end position="701"/>
    </location>
</feature>
<accession>A0A8B8D1X0</accession>
<feature type="compositionally biased region" description="Polar residues" evidence="2">
    <location>
        <begin position="1203"/>
        <end position="1214"/>
    </location>
</feature>
<feature type="region of interest" description="Disordered" evidence="2">
    <location>
        <begin position="1276"/>
        <end position="1295"/>
    </location>
</feature>
<feature type="coiled-coil region" evidence="1">
    <location>
        <begin position="340"/>
        <end position="638"/>
    </location>
</feature>
<feature type="compositionally biased region" description="Basic and acidic residues" evidence="2">
    <location>
        <begin position="1106"/>
        <end position="1131"/>
    </location>
</feature>
<dbReference type="InterPro" id="IPR031809">
    <property type="entry name" value="CCDC158"/>
</dbReference>
<feature type="compositionally biased region" description="Polar residues" evidence="2">
    <location>
        <begin position="1020"/>
        <end position="1037"/>
    </location>
</feature>
<feature type="coiled-coil region" evidence="1">
    <location>
        <begin position="185"/>
        <end position="292"/>
    </location>
</feature>
<evidence type="ECO:0000313" key="3">
    <source>
        <dbReference type="Proteomes" id="UP000694844"/>
    </source>
</evidence>
<feature type="compositionally biased region" description="Polar residues" evidence="2">
    <location>
        <begin position="1157"/>
        <end position="1178"/>
    </location>
</feature>
<feature type="coiled-coil region" evidence="1">
    <location>
        <begin position="737"/>
        <end position="996"/>
    </location>
</feature>
<dbReference type="PANTHER" id="PTHR47615:SF1">
    <property type="entry name" value="COILED-COIL DOMAIN-CONTAINING PROTEIN 158"/>
    <property type="match status" value="1"/>
</dbReference>
<dbReference type="GeneID" id="111122998"/>
<dbReference type="PANTHER" id="PTHR47615">
    <property type="entry name" value="COILED-COIL DOMAIN-CONTAINING PROTEIN 158"/>
    <property type="match status" value="1"/>
</dbReference>
<dbReference type="KEGG" id="cvn:111122998"/>
<feature type="region of interest" description="Disordered" evidence="2">
    <location>
        <begin position="1020"/>
        <end position="1054"/>
    </location>
</feature>
<feature type="coiled-coil region" evidence="1">
    <location>
        <begin position="100"/>
        <end position="127"/>
    </location>
</feature>
<proteinExistence type="predicted"/>
<dbReference type="OrthoDB" id="10072099at2759"/>
<feature type="compositionally biased region" description="Low complexity" evidence="2">
    <location>
        <begin position="133"/>
        <end position="144"/>
    </location>
</feature>
<feature type="compositionally biased region" description="Polar residues" evidence="2">
    <location>
        <begin position="1093"/>
        <end position="1103"/>
    </location>
</feature>
<evidence type="ECO:0000313" key="4">
    <source>
        <dbReference type="RefSeq" id="XP_022320776.1"/>
    </source>
</evidence>